<dbReference type="Proteomes" id="UP000572817">
    <property type="component" value="Unassembled WGS sequence"/>
</dbReference>
<dbReference type="SUPFAM" id="SSF47473">
    <property type="entry name" value="EF-hand"/>
    <property type="match status" value="1"/>
</dbReference>
<dbReference type="OrthoDB" id="26525at2759"/>
<dbReference type="AlphaFoldDB" id="A0A8H4IVM7"/>
<proteinExistence type="predicted"/>
<gene>
    <name evidence="2" type="ORF">GTA08_BOTSDO04115</name>
</gene>
<feature type="compositionally biased region" description="Low complexity" evidence="1">
    <location>
        <begin position="9"/>
        <end position="23"/>
    </location>
</feature>
<evidence type="ECO:0000313" key="3">
    <source>
        <dbReference type="Proteomes" id="UP000572817"/>
    </source>
</evidence>
<sequence length="208" mass="22702">MPSKRANKKSAAPASSSKAAAPKAARRSALARENDLTAAQETAIRDAFALFATKRPDTHPNTLVVKTSDCRRILTALGFALTRNDVREMSGVLDPETEGWVAYEHFVAYAGVWFHAQGGEGEAEVGREGIGRADMEKAYFMFTGGRRGPITVRDLRRVAKELREEVDEALLWDMVAEANGEARTKEGVGRGVDLEEFEGVMKRAGVFG</sequence>
<evidence type="ECO:0000256" key="1">
    <source>
        <dbReference type="SAM" id="MobiDB-lite"/>
    </source>
</evidence>
<comment type="caution">
    <text evidence="2">The sequence shown here is derived from an EMBL/GenBank/DDBJ whole genome shotgun (WGS) entry which is preliminary data.</text>
</comment>
<reference evidence="2" key="1">
    <citation type="submission" date="2020-04" db="EMBL/GenBank/DDBJ databases">
        <title>Genome Assembly and Annotation of Botryosphaeria dothidea sdau 11-99, a Latent Pathogen of Apple Fruit Ring Rot in China.</title>
        <authorList>
            <person name="Yu C."/>
            <person name="Diao Y."/>
            <person name="Lu Q."/>
            <person name="Zhao J."/>
            <person name="Cui S."/>
            <person name="Peng C."/>
            <person name="He B."/>
            <person name="Liu H."/>
        </authorList>
    </citation>
    <scope>NUCLEOTIDE SEQUENCE [LARGE SCALE GENOMIC DNA]</scope>
    <source>
        <strain evidence="2">Sdau11-99</strain>
    </source>
</reference>
<accession>A0A8H4IVM7</accession>
<dbReference type="EMBL" id="WWBZ02000022">
    <property type="protein sequence ID" value="KAF4308331.1"/>
    <property type="molecule type" value="Genomic_DNA"/>
</dbReference>
<dbReference type="Gene3D" id="1.10.238.10">
    <property type="entry name" value="EF-hand"/>
    <property type="match status" value="2"/>
</dbReference>
<feature type="region of interest" description="Disordered" evidence="1">
    <location>
        <begin position="1"/>
        <end position="29"/>
    </location>
</feature>
<keyword evidence="3" id="KW-1185">Reference proteome</keyword>
<evidence type="ECO:0000313" key="2">
    <source>
        <dbReference type="EMBL" id="KAF4308331.1"/>
    </source>
</evidence>
<protein>
    <submittedName>
        <fullName evidence="2">Caltractin</fullName>
    </submittedName>
</protein>
<name>A0A8H4IVM7_9PEZI</name>
<organism evidence="2 3">
    <name type="scientific">Botryosphaeria dothidea</name>
    <dbReference type="NCBI Taxonomy" id="55169"/>
    <lineage>
        <taxon>Eukaryota</taxon>
        <taxon>Fungi</taxon>
        <taxon>Dikarya</taxon>
        <taxon>Ascomycota</taxon>
        <taxon>Pezizomycotina</taxon>
        <taxon>Dothideomycetes</taxon>
        <taxon>Dothideomycetes incertae sedis</taxon>
        <taxon>Botryosphaeriales</taxon>
        <taxon>Botryosphaeriaceae</taxon>
        <taxon>Botryosphaeria</taxon>
    </lineage>
</organism>
<dbReference type="InterPro" id="IPR011992">
    <property type="entry name" value="EF-hand-dom_pair"/>
</dbReference>